<proteinExistence type="predicted"/>
<comment type="caution">
    <text evidence="1">The sequence shown here is derived from an EMBL/GenBank/DDBJ whole genome shotgun (WGS) entry which is preliminary data.</text>
</comment>
<dbReference type="EMBL" id="BBLG01000011">
    <property type="protein sequence ID" value="GAK77598.1"/>
    <property type="molecule type" value="Genomic_DNA"/>
</dbReference>
<evidence type="ECO:0000313" key="2">
    <source>
        <dbReference type="Proteomes" id="UP000028980"/>
    </source>
</evidence>
<protein>
    <submittedName>
        <fullName evidence="1">Uncharacterized protein</fullName>
    </submittedName>
</protein>
<name>A0A081DFA2_NONUL</name>
<evidence type="ECO:0000313" key="1">
    <source>
        <dbReference type="EMBL" id="GAK77598.1"/>
    </source>
</evidence>
<organism evidence="1 2">
    <name type="scientific">Nonlabens ulvanivorans</name>
    <name type="common">Persicivirga ulvanivorans</name>
    <dbReference type="NCBI Taxonomy" id="906888"/>
    <lineage>
        <taxon>Bacteria</taxon>
        <taxon>Pseudomonadati</taxon>
        <taxon>Bacteroidota</taxon>
        <taxon>Flavobacteriia</taxon>
        <taxon>Flavobacteriales</taxon>
        <taxon>Flavobacteriaceae</taxon>
        <taxon>Nonlabens</taxon>
    </lineage>
</organism>
<dbReference type="AlphaFoldDB" id="A0A081DFA2"/>
<reference evidence="1 2" key="1">
    <citation type="journal article" date="2014" name="Genome Announc.">
        <title>Draft Genome Sequences of Marine Flavobacterium Nonlabens Strains NR17, NR24, NR27, NR32, NR33, and Ara13.</title>
        <authorList>
            <person name="Nakanishi M."/>
            <person name="Meirelles P."/>
            <person name="Suzuki R."/>
            <person name="Takatani N."/>
            <person name="Mino S."/>
            <person name="Suda W."/>
            <person name="Oshima K."/>
            <person name="Hattori M."/>
            <person name="Ohkuma M."/>
            <person name="Hosokawa M."/>
            <person name="Miyashita K."/>
            <person name="Thompson F.L."/>
            <person name="Niwa A."/>
            <person name="Sawabe T."/>
            <person name="Sawabe T."/>
        </authorList>
    </citation>
    <scope>NUCLEOTIDE SEQUENCE [LARGE SCALE GENOMIC DNA]</scope>
    <source>
        <strain evidence="2">JCM19296</strain>
    </source>
</reference>
<gene>
    <name evidence="1" type="ORF">JCM19296_3206</name>
</gene>
<sequence length="39" mass="4639">MNSNNKMRKISIPNMVRANLRSHLYRGLFVDFNSFSCNY</sequence>
<accession>A0A081DFA2</accession>
<dbReference type="Proteomes" id="UP000028980">
    <property type="component" value="Unassembled WGS sequence"/>
</dbReference>